<dbReference type="AlphaFoldDB" id="A0A0A9EZE5"/>
<reference evidence="1" key="2">
    <citation type="journal article" date="2015" name="Data Brief">
        <title>Shoot transcriptome of the giant reed, Arundo donax.</title>
        <authorList>
            <person name="Barrero R.A."/>
            <person name="Guerrero F.D."/>
            <person name="Moolhuijzen P."/>
            <person name="Goolsby J.A."/>
            <person name="Tidwell J."/>
            <person name="Bellgard S.E."/>
            <person name="Bellgard M.I."/>
        </authorList>
    </citation>
    <scope>NUCLEOTIDE SEQUENCE</scope>
    <source>
        <tissue evidence="1">Shoot tissue taken approximately 20 cm above the soil surface</tissue>
    </source>
</reference>
<evidence type="ECO:0000313" key="1">
    <source>
        <dbReference type="EMBL" id="JAE01413.1"/>
    </source>
</evidence>
<name>A0A0A9EZE5_ARUDO</name>
<reference evidence="1" key="1">
    <citation type="submission" date="2014-09" db="EMBL/GenBank/DDBJ databases">
        <authorList>
            <person name="Magalhaes I.L.F."/>
            <person name="Oliveira U."/>
            <person name="Santos F.R."/>
            <person name="Vidigal T.H.D.A."/>
            <person name="Brescovit A.D."/>
            <person name="Santos A.J."/>
        </authorList>
    </citation>
    <scope>NUCLEOTIDE SEQUENCE</scope>
    <source>
        <tissue evidence="1">Shoot tissue taken approximately 20 cm above the soil surface</tissue>
    </source>
</reference>
<organism evidence="1">
    <name type="scientific">Arundo donax</name>
    <name type="common">Giant reed</name>
    <name type="synonym">Donax arundinaceus</name>
    <dbReference type="NCBI Taxonomy" id="35708"/>
    <lineage>
        <taxon>Eukaryota</taxon>
        <taxon>Viridiplantae</taxon>
        <taxon>Streptophyta</taxon>
        <taxon>Embryophyta</taxon>
        <taxon>Tracheophyta</taxon>
        <taxon>Spermatophyta</taxon>
        <taxon>Magnoliopsida</taxon>
        <taxon>Liliopsida</taxon>
        <taxon>Poales</taxon>
        <taxon>Poaceae</taxon>
        <taxon>PACMAD clade</taxon>
        <taxon>Arundinoideae</taxon>
        <taxon>Arundineae</taxon>
        <taxon>Arundo</taxon>
    </lineage>
</organism>
<proteinExistence type="predicted"/>
<protein>
    <submittedName>
        <fullName evidence="1">Pco067871</fullName>
    </submittedName>
</protein>
<accession>A0A0A9EZE5</accession>
<dbReference type="EMBL" id="GBRH01196483">
    <property type="protein sequence ID" value="JAE01413.1"/>
    <property type="molecule type" value="Transcribed_RNA"/>
</dbReference>
<sequence>MFYFHHWRHCVRWRKLVSATRQSNPCVVLEHR</sequence>